<dbReference type="EMBL" id="PYGA01000016">
    <property type="protein sequence ID" value="PSK93744.1"/>
    <property type="molecule type" value="Genomic_DNA"/>
</dbReference>
<evidence type="ECO:0000313" key="1">
    <source>
        <dbReference type="EMBL" id="PSK93744.1"/>
    </source>
</evidence>
<sequence>MNFPSSENLVLTLTCVHREHMSDYTRTTLVAGSVELARWVEEMAPGWRCVWLPQHSEFIAYPIAGTAFDGARPAASGATAEKVLAEIGSHAQLCRVIREYLAMREVAA</sequence>
<accession>A0A2P8D944</accession>
<dbReference type="Proteomes" id="UP000240542">
    <property type="component" value="Unassembled WGS sequence"/>
</dbReference>
<name>A0A2P8D944_9ACTN</name>
<protein>
    <submittedName>
        <fullName evidence="1">Uncharacterized protein</fullName>
    </submittedName>
</protein>
<dbReference type="AlphaFoldDB" id="A0A2P8D944"/>
<comment type="caution">
    <text evidence="1">The sequence shown here is derived from an EMBL/GenBank/DDBJ whole genome shotgun (WGS) entry which is preliminary data.</text>
</comment>
<reference evidence="1 2" key="1">
    <citation type="submission" date="2018-03" db="EMBL/GenBank/DDBJ databases">
        <title>Genomic Encyclopedia of Archaeal and Bacterial Type Strains, Phase II (KMG-II): from individual species to whole genera.</title>
        <authorList>
            <person name="Goeker M."/>
        </authorList>
    </citation>
    <scope>NUCLEOTIDE SEQUENCE [LARGE SCALE GENOMIC DNA]</scope>
    <source>
        <strain evidence="1 2">DSM 45312</strain>
    </source>
</reference>
<organism evidence="1 2">
    <name type="scientific">Murinocardiopsis flavida</name>
    <dbReference type="NCBI Taxonomy" id="645275"/>
    <lineage>
        <taxon>Bacteria</taxon>
        <taxon>Bacillati</taxon>
        <taxon>Actinomycetota</taxon>
        <taxon>Actinomycetes</taxon>
        <taxon>Streptosporangiales</taxon>
        <taxon>Nocardiopsidaceae</taxon>
        <taxon>Murinocardiopsis</taxon>
    </lineage>
</organism>
<keyword evidence="2" id="KW-1185">Reference proteome</keyword>
<gene>
    <name evidence="1" type="ORF">CLV63_116151</name>
</gene>
<evidence type="ECO:0000313" key="2">
    <source>
        <dbReference type="Proteomes" id="UP000240542"/>
    </source>
</evidence>
<proteinExistence type="predicted"/>